<dbReference type="STRING" id="340177.Cag_0669"/>
<proteinExistence type="predicted"/>
<organism evidence="1">
    <name type="scientific">Chlorobium chlorochromatii (strain CaD3)</name>
    <dbReference type="NCBI Taxonomy" id="340177"/>
    <lineage>
        <taxon>Bacteria</taxon>
        <taxon>Pseudomonadati</taxon>
        <taxon>Chlorobiota</taxon>
        <taxon>Chlorobiia</taxon>
        <taxon>Chlorobiales</taxon>
        <taxon>Chlorobiaceae</taxon>
        <taxon>Chlorobium/Pelodictyon group</taxon>
        <taxon>Chlorobium</taxon>
    </lineage>
</organism>
<dbReference type="EMBL" id="CP000108">
    <property type="protein sequence ID" value="ABB27942.1"/>
    <property type="molecule type" value="Genomic_DNA"/>
</dbReference>
<dbReference type="KEGG" id="cch:Cag_0669"/>
<dbReference type="Gene3D" id="3.90.550.10">
    <property type="entry name" value="Spore Coat Polysaccharide Biosynthesis Protein SpsA, Chain A"/>
    <property type="match status" value="1"/>
</dbReference>
<name>Q3AST3_CHLCH</name>
<accession>Q3AST3</accession>
<protein>
    <submittedName>
        <fullName evidence="1">Sugar transferase</fullName>
    </submittedName>
</protein>
<dbReference type="OrthoDB" id="9785375at2"/>
<sequence>MMLAPVALFVYARPDHTRKTVEALQKNELAKETDLIIFSDAARIPDKESVVNEVRAYLATISGFRSVTIHHRPYNFGLAKSIIEGVTQVLSEHERIIVLEDDMVTSPYFFSYMNDALKLFANDDRVISIHGYVYPVKQQLPEAFFLRGADCWGWATWRRGWVLFNRDGQVLLDELKQCKLTREFDFNGSYPYTKMLEAQIKGQNDSWAIRWYASAFLANKLTLYPGRSLVHNIGNDSSGTHCGNDTTHDVDLSSMPINITNIDVLPSIEVRQVFESFFAKSKGSFLNKLHISFKKAFV</sequence>
<dbReference type="eggNOG" id="COG1216">
    <property type="taxonomic scope" value="Bacteria"/>
</dbReference>
<evidence type="ECO:0000313" key="1">
    <source>
        <dbReference type="EMBL" id="ABB27942.1"/>
    </source>
</evidence>
<keyword evidence="1" id="KW-0808">Transferase</keyword>
<dbReference type="SUPFAM" id="SSF53448">
    <property type="entry name" value="Nucleotide-diphospho-sugar transferases"/>
    <property type="match status" value="1"/>
</dbReference>
<reference evidence="1" key="1">
    <citation type="submission" date="2005-08" db="EMBL/GenBank/DDBJ databases">
        <title>Complete sequence of Chlorobium chlorochromatii CaD3.</title>
        <authorList>
            <person name="Copeland A."/>
            <person name="Lucas S."/>
            <person name="Lapidus A."/>
            <person name="Barry K."/>
            <person name="Detter J.C."/>
            <person name="Glavina T."/>
            <person name="Hammon N."/>
            <person name="Israni S."/>
            <person name="Pitluck S."/>
            <person name="Bryant D."/>
            <person name="Schmutz J."/>
            <person name="Larimer F."/>
            <person name="Land M."/>
            <person name="Kyrpides N."/>
            <person name="Ivanova N."/>
            <person name="Richardson P."/>
        </authorList>
    </citation>
    <scope>NUCLEOTIDE SEQUENCE [LARGE SCALE GENOMIC DNA]</scope>
    <source>
        <strain evidence="1">CaD3</strain>
    </source>
</reference>
<dbReference type="GO" id="GO:0016740">
    <property type="term" value="F:transferase activity"/>
    <property type="evidence" value="ECO:0007669"/>
    <property type="project" value="UniProtKB-KW"/>
</dbReference>
<gene>
    <name evidence="1" type="ordered locus">Cag_0669</name>
</gene>
<dbReference type="HOGENOM" id="CLU_054735_1_0_10"/>
<dbReference type="AlphaFoldDB" id="Q3AST3"/>
<dbReference type="InterPro" id="IPR029044">
    <property type="entry name" value="Nucleotide-diphossugar_trans"/>
</dbReference>